<dbReference type="GO" id="GO:0006355">
    <property type="term" value="P:regulation of DNA-templated transcription"/>
    <property type="evidence" value="ECO:0007669"/>
    <property type="project" value="InterPro"/>
</dbReference>
<feature type="compositionally biased region" description="Polar residues" evidence="5">
    <location>
        <begin position="431"/>
        <end position="445"/>
    </location>
</feature>
<dbReference type="PROSITE" id="PS51037">
    <property type="entry name" value="YEATS"/>
    <property type="match status" value="1"/>
</dbReference>
<dbReference type="InterPro" id="IPR055129">
    <property type="entry name" value="YEATS_dom"/>
</dbReference>
<dbReference type="InterPro" id="IPR038704">
    <property type="entry name" value="YEAST_sf"/>
</dbReference>
<gene>
    <name evidence="7" type="ORF">BESB_034220</name>
</gene>
<dbReference type="CDD" id="cd16887">
    <property type="entry name" value="YEATS"/>
    <property type="match status" value="1"/>
</dbReference>
<feature type="region of interest" description="Disordered" evidence="5">
    <location>
        <begin position="624"/>
        <end position="650"/>
    </location>
</feature>
<dbReference type="AlphaFoldDB" id="A0A2A9MID1"/>
<evidence type="ECO:0000256" key="4">
    <source>
        <dbReference type="PROSITE-ProRule" id="PRU00376"/>
    </source>
</evidence>
<dbReference type="PANTHER" id="PTHR47573:SF1">
    <property type="entry name" value="PROTEIN AF-9 HOMOLOG"/>
    <property type="match status" value="1"/>
</dbReference>
<name>A0A2A9MID1_BESBE</name>
<feature type="region of interest" description="Disordered" evidence="5">
    <location>
        <begin position="360"/>
        <end position="481"/>
    </location>
</feature>
<evidence type="ECO:0000313" key="7">
    <source>
        <dbReference type="EMBL" id="PFH36964.1"/>
    </source>
</evidence>
<dbReference type="Pfam" id="PF03366">
    <property type="entry name" value="YEATS"/>
    <property type="match status" value="1"/>
</dbReference>
<dbReference type="STRING" id="94643.A0A2A9MID1"/>
<evidence type="ECO:0000313" key="8">
    <source>
        <dbReference type="Proteomes" id="UP000224006"/>
    </source>
</evidence>
<keyword evidence="3 4" id="KW-0539">Nucleus</keyword>
<dbReference type="EMBL" id="NWUJ01000002">
    <property type="protein sequence ID" value="PFH36964.1"/>
    <property type="molecule type" value="Genomic_DNA"/>
</dbReference>
<sequence length="650" mass="65669">MPRDRSGSGAAPAFAWGDDREALAATGVALVAGGAAHPLGWQEASQAPPSHASSGPREKARAHHSRHAGAEGSGARLLKGLTVRKTFVLGSYAFRLSPTEKKKYNDMTHKWTCLLRALNGEDLTYCVKKVVFELDPSFVNPKRTLSSPPYEVSEAGWGEFQICVKVYFLDESLPPAELRHFLRLNPDGGQVVGPCVASETLDEVLIHEPKESFYDVLMEGPHRPAAPHPLERYFLQHQPRFDEQMKLLMGAQGFVQSESMNLMAEAFALTNQIRQLQAACDPRVYQHLQSQNQASLAAPASAAASQAAFPAPGVVQASQAPPSAVGGGSPAPGTGHKDPAAFPPQGSAQQDVFLSAPHAHAPQAAPRGGTNPAAAVAGASAAPAAPHPAFGGAPAQTDPHAAPAAAGATPGGAQPGSGAPSAAMAFPGGATQTFDSGVSPPSSAPHTGAGTPVPASGAAPAVPGAAGVPGPSGSAGASPGPMAGPGGVGSLAPAMAAPGAYALVSGHAALFGAAGGGEKPPGFDQQALHQQMLLQQQQALMHQQHLYHAQQQQQYIMQTAGVFSAYPGETKREPGGAPGVAQMPAPSAPAPFAQAPGGGAYPASGGVAVQPGPAGLAFPGRMGETAGRHDLGAEGGGAHAMGGGHLQPKA</sequence>
<dbReference type="KEGG" id="bbes:BESB_034220"/>
<feature type="compositionally biased region" description="Low complexity" evidence="5">
    <location>
        <begin position="416"/>
        <end position="430"/>
    </location>
</feature>
<evidence type="ECO:0000256" key="5">
    <source>
        <dbReference type="SAM" id="MobiDB-lite"/>
    </source>
</evidence>
<evidence type="ECO:0000256" key="1">
    <source>
        <dbReference type="ARBA" id="ARBA00023015"/>
    </source>
</evidence>
<feature type="region of interest" description="Disordered" evidence="5">
    <location>
        <begin position="41"/>
        <end position="72"/>
    </location>
</feature>
<evidence type="ECO:0000259" key="6">
    <source>
        <dbReference type="PROSITE" id="PS51037"/>
    </source>
</evidence>
<dbReference type="OrthoDB" id="16041at2759"/>
<feature type="compositionally biased region" description="Low complexity" evidence="5">
    <location>
        <begin position="360"/>
        <end position="408"/>
    </location>
</feature>
<feature type="compositionally biased region" description="Polar residues" evidence="5">
    <location>
        <begin position="43"/>
        <end position="53"/>
    </location>
</feature>
<keyword evidence="8" id="KW-1185">Reference proteome</keyword>
<feature type="region of interest" description="Disordered" evidence="5">
    <location>
        <begin position="313"/>
        <end position="347"/>
    </location>
</feature>
<evidence type="ECO:0000256" key="2">
    <source>
        <dbReference type="ARBA" id="ARBA00023163"/>
    </source>
</evidence>
<dbReference type="InterPro" id="IPR005033">
    <property type="entry name" value="YEATS"/>
</dbReference>
<dbReference type="RefSeq" id="XP_029220973.1">
    <property type="nucleotide sequence ID" value="XM_029362008.1"/>
</dbReference>
<keyword evidence="2" id="KW-0804">Transcription</keyword>
<dbReference type="GeneID" id="40308403"/>
<dbReference type="Gene3D" id="2.60.40.1970">
    <property type="entry name" value="YEATS domain"/>
    <property type="match status" value="1"/>
</dbReference>
<accession>A0A2A9MID1</accession>
<reference evidence="7 8" key="1">
    <citation type="submission" date="2017-09" db="EMBL/GenBank/DDBJ databases">
        <title>Genome sequencing of Besnoitia besnoiti strain Bb-Ger1.</title>
        <authorList>
            <person name="Schares G."/>
            <person name="Venepally P."/>
            <person name="Lorenzi H.A."/>
        </authorList>
    </citation>
    <scope>NUCLEOTIDE SEQUENCE [LARGE SCALE GENOMIC DNA]</scope>
    <source>
        <strain evidence="7 8">Bb-Ger1</strain>
    </source>
</reference>
<dbReference type="Proteomes" id="UP000224006">
    <property type="component" value="Chromosome II"/>
</dbReference>
<proteinExistence type="predicted"/>
<dbReference type="PANTHER" id="PTHR47573">
    <property type="entry name" value="PROTEIN AF-9 HOMOLOG"/>
    <property type="match status" value="1"/>
</dbReference>
<feature type="compositionally biased region" description="Low complexity" evidence="5">
    <location>
        <begin position="448"/>
        <end position="481"/>
    </location>
</feature>
<comment type="caution">
    <text evidence="7">The sequence shown here is derived from an EMBL/GenBank/DDBJ whole genome shotgun (WGS) entry which is preliminary data.</text>
</comment>
<feature type="compositionally biased region" description="Low complexity" evidence="5">
    <location>
        <begin position="313"/>
        <end position="324"/>
    </location>
</feature>
<organism evidence="7 8">
    <name type="scientific">Besnoitia besnoiti</name>
    <name type="common">Apicomplexan protozoan</name>
    <dbReference type="NCBI Taxonomy" id="94643"/>
    <lineage>
        <taxon>Eukaryota</taxon>
        <taxon>Sar</taxon>
        <taxon>Alveolata</taxon>
        <taxon>Apicomplexa</taxon>
        <taxon>Conoidasida</taxon>
        <taxon>Coccidia</taxon>
        <taxon>Eucoccidiorida</taxon>
        <taxon>Eimeriorina</taxon>
        <taxon>Sarcocystidae</taxon>
        <taxon>Besnoitia</taxon>
    </lineage>
</organism>
<comment type="subcellular location">
    <subcellularLocation>
        <location evidence="4">Nucleus</location>
    </subcellularLocation>
</comment>
<protein>
    <submittedName>
        <fullName evidence="7">Putative Gas41</fullName>
    </submittedName>
</protein>
<dbReference type="VEuPathDB" id="ToxoDB:BESB_034220"/>
<evidence type="ECO:0000256" key="3">
    <source>
        <dbReference type="ARBA" id="ARBA00023242"/>
    </source>
</evidence>
<feature type="compositionally biased region" description="Gly residues" evidence="5">
    <location>
        <begin position="633"/>
        <end position="650"/>
    </location>
</feature>
<feature type="domain" description="YEATS" evidence="6">
    <location>
        <begin position="77"/>
        <end position="220"/>
    </location>
</feature>
<keyword evidence="1" id="KW-0805">Transcription regulation</keyword>
<dbReference type="GO" id="GO:0005634">
    <property type="term" value="C:nucleus"/>
    <property type="evidence" value="ECO:0007669"/>
    <property type="project" value="UniProtKB-SubCell"/>
</dbReference>